<evidence type="ECO:0000313" key="4">
    <source>
        <dbReference type="Proteomes" id="UP000054321"/>
    </source>
</evidence>
<dbReference type="SMART" id="SM00066">
    <property type="entry name" value="GAL4"/>
    <property type="match status" value="1"/>
</dbReference>
<dbReference type="STRING" id="913774.A0A0C3GZW2"/>
<reference evidence="3 4" key="1">
    <citation type="submission" date="2014-04" db="EMBL/GenBank/DDBJ databases">
        <authorList>
            <consortium name="DOE Joint Genome Institute"/>
            <person name="Kuo A."/>
            <person name="Martino E."/>
            <person name="Perotto S."/>
            <person name="Kohler A."/>
            <person name="Nagy L.G."/>
            <person name="Floudas D."/>
            <person name="Copeland A."/>
            <person name="Barry K.W."/>
            <person name="Cichocki N."/>
            <person name="Veneault-Fourrey C."/>
            <person name="LaButti K."/>
            <person name="Lindquist E.A."/>
            <person name="Lipzen A."/>
            <person name="Lundell T."/>
            <person name="Morin E."/>
            <person name="Murat C."/>
            <person name="Sun H."/>
            <person name="Tunlid A."/>
            <person name="Henrissat B."/>
            <person name="Grigoriev I.V."/>
            <person name="Hibbett D.S."/>
            <person name="Martin F."/>
            <person name="Nordberg H.P."/>
            <person name="Cantor M.N."/>
            <person name="Hua S.X."/>
        </authorList>
    </citation>
    <scope>NUCLEOTIDE SEQUENCE [LARGE SCALE GENOMIC DNA]</scope>
    <source>
        <strain evidence="3 4">Zn</strain>
    </source>
</reference>
<feature type="domain" description="Zn(2)-C6 fungal-type" evidence="2">
    <location>
        <begin position="10"/>
        <end position="38"/>
    </location>
</feature>
<dbReference type="PROSITE" id="PS50048">
    <property type="entry name" value="ZN2_CY6_FUNGAL_2"/>
    <property type="match status" value="1"/>
</dbReference>
<proteinExistence type="predicted"/>
<dbReference type="HOGENOM" id="CLU_018979_0_1_1"/>
<dbReference type="AlphaFoldDB" id="A0A0C3GZW2"/>
<dbReference type="PANTHER" id="PTHR47657:SF12">
    <property type="entry name" value="ZN(II)2CYS6 TRANSCRIPTION FACTOR (EUROFUNG)"/>
    <property type="match status" value="1"/>
</dbReference>
<dbReference type="SUPFAM" id="SSF57701">
    <property type="entry name" value="Zn2/Cys6 DNA-binding domain"/>
    <property type="match status" value="1"/>
</dbReference>
<dbReference type="InParanoid" id="A0A0C3GZW2"/>
<dbReference type="CDD" id="cd00067">
    <property type="entry name" value="GAL4"/>
    <property type="match status" value="1"/>
</dbReference>
<organism evidence="3 4">
    <name type="scientific">Oidiodendron maius (strain Zn)</name>
    <dbReference type="NCBI Taxonomy" id="913774"/>
    <lineage>
        <taxon>Eukaryota</taxon>
        <taxon>Fungi</taxon>
        <taxon>Dikarya</taxon>
        <taxon>Ascomycota</taxon>
        <taxon>Pezizomycotina</taxon>
        <taxon>Leotiomycetes</taxon>
        <taxon>Leotiomycetes incertae sedis</taxon>
        <taxon>Myxotrichaceae</taxon>
        <taxon>Oidiodendron</taxon>
    </lineage>
</organism>
<dbReference type="EMBL" id="KN832886">
    <property type="protein sequence ID" value="KIM95796.1"/>
    <property type="molecule type" value="Genomic_DNA"/>
</dbReference>
<dbReference type="InterPro" id="IPR001138">
    <property type="entry name" value="Zn2Cys6_DnaBD"/>
</dbReference>
<name>A0A0C3GZW2_OIDMZ</name>
<dbReference type="GO" id="GO:0000981">
    <property type="term" value="F:DNA-binding transcription factor activity, RNA polymerase II-specific"/>
    <property type="evidence" value="ECO:0007669"/>
    <property type="project" value="InterPro"/>
</dbReference>
<accession>A0A0C3GZW2</accession>
<dbReference type="InterPro" id="IPR052400">
    <property type="entry name" value="Zn2-C6_fungal_TF"/>
</dbReference>
<gene>
    <name evidence="3" type="ORF">OIDMADRAFT_33877</name>
</gene>
<evidence type="ECO:0000259" key="2">
    <source>
        <dbReference type="PROSITE" id="PS50048"/>
    </source>
</evidence>
<evidence type="ECO:0000313" key="3">
    <source>
        <dbReference type="EMBL" id="KIM95796.1"/>
    </source>
</evidence>
<evidence type="ECO:0000256" key="1">
    <source>
        <dbReference type="ARBA" id="ARBA00023242"/>
    </source>
</evidence>
<sequence>MARTKGRSKGCIKCIARKIKCDESRPFCQRCLKAGYTCLGYRSEHNKFINHFGADPENARPSRDKHNTQILFLNSQPILWNLSPTERQLFAHISTVCLPFLSCVSEKFVRWKKGVELHPGLMQEAYYHCEHALKGLQKAIASFSKENSDAVLASSIIMAWQAPDSKIPHGCAQQGAISTYSQEWLKKRPTNALSLEKLNIFVAENRDLSTSVTELTALIQSIQSLTPRRKLLRPLKSMLFHFPARFIPMINTHPVVMLLMAYLHAITLFVEPAPDIDLVYFQHINVAPIETFYEEFSTRAEIESGPGQEFYNAVLSLMEFPLEAVEYLALPRAIPAKGQDGIKSKYIITVIENFTIGHWDHMLGPE</sequence>
<dbReference type="Gene3D" id="4.10.240.10">
    <property type="entry name" value="Zn(2)-C6 fungal-type DNA-binding domain"/>
    <property type="match status" value="1"/>
</dbReference>
<keyword evidence="4" id="KW-1185">Reference proteome</keyword>
<keyword evidence="1" id="KW-0539">Nucleus</keyword>
<dbReference type="InterPro" id="IPR036864">
    <property type="entry name" value="Zn2-C6_fun-type_DNA-bd_sf"/>
</dbReference>
<dbReference type="OrthoDB" id="4491390at2759"/>
<protein>
    <recommendedName>
        <fullName evidence="2">Zn(2)-C6 fungal-type domain-containing protein</fullName>
    </recommendedName>
</protein>
<dbReference type="Pfam" id="PF00172">
    <property type="entry name" value="Zn_clus"/>
    <property type="match status" value="1"/>
</dbReference>
<dbReference type="Proteomes" id="UP000054321">
    <property type="component" value="Unassembled WGS sequence"/>
</dbReference>
<dbReference type="PANTHER" id="PTHR47657">
    <property type="entry name" value="STEROL REGULATORY ELEMENT-BINDING PROTEIN ECM22"/>
    <property type="match status" value="1"/>
</dbReference>
<dbReference type="GO" id="GO:0008270">
    <property type="term" value="F:zinc ion binding"/>
    <property type="evidence" value="ECO:0007669"/>
    <property type="project" value="InterPro"/>
</dbReference>
<reference evidence="4" key="2">
    <citation type="submission" date="2015-01" db="EMBL/GenBank/DDBJ databases">
        <title>Evolutionary Origins and Diversification of the Mycorrhizal Mutualists.</title>
        <authorList>
            <consortium name="DOE Joint Genome Institute"/>
            <consortium name="Mycorrhizal Genomics Consortium"/>
            <person name="Kohler A."/>
            <person name="Kuo A."/>
            <person name="Nagy L.G."/>
            <person name="Floudas D."/>
            <person name="Copeland A."/>
            <person name="Barry K.W."/>
            <person name="Cichocki N."/>
            <person name="Veneault-Fourrey C."/>
            <person name="LaButti K."/>
            <person name="Lindquist E.A."/>
            <person name="Lipzen A."/>
            <person name="Lundell T."/>
            <person name="Morin E."/>
            <person name="Murat C."/>
            <person name="Riley R."/>
            <person name="Ohm R."/>
            <person name="Sun H."/>
            <person name="Tunlid A."/>
            <person name="Henrissat B."/>
            <person name="Grigoriev I.V."/>
            <person name="Hibbett D.S."/>
            <person name="Martin F."/>
        </authorList>
    </citation>
    <scope>NUCLEOTIDE SEQUENCE [LARGE SCALE GENOMIC DNA]</scope>
    <source>
        <strain evidence="4">Zn</strain>
    </source>
</reference>